<feature type="compositionally biased region" description="Low complexity" evidence="3">
    <location>
        <begin position="241"/>
        <end position="251"/>
    </location>
</feature>
<dbReference type="InterPro" id="IPR001452">
    <property type="entry name" value="SH3_domain"/>
</dbReference>
<dbReference type="GO" id="GO:0008104">
    <property type="term" value="P:intracellular protein localization"/>
    <property type="evidence" value="ECO:0007669"/>
    <property type="project" value="TreeGrafter"/>
</dbReference>
<dbReference type="GO" id="GO:0015630">
    <property type="term" value="C:microtubule cytoskeleton"/>
    <property type="evidence" value="ECO:0007669"/>
    <property type="project" value="TreeGrafter"/>
</dbReference>
<reference evidence="5" key="1">
    <citation type="journal article" date="2014" name="Genome Announc.">
        <title>De novo whole-genome sequence and genome annotation of Lichtheimia ramosa.</title>
        <authorList>
            <person name="Linde J."/>
            <person name="Schwartze V."/>
            <person name="Binder U."/>
            <person name="Lass-Florl C."/>
            <person name="Voigt K."/>
            <person name="Horn F."/>
        </authorList>
    </citation>
    <scope>NUCLEOTIDE SEQUENCE</scope>
    <source>
        <strain evidence="5">JMRC FSU:6197</strain>
    </source>
</reference>
<name>A0A077WY91_9FUNG</name>
<feature type="compositionally biased region" description="Polar residues" evidence="3">
    <location>
        <begin position="639"/>
        <end position="650"/>
    </location>
</feature>
<feature type="compositionally biased region" description="Polar residues" evidence="3">
    <location>
        <begin position="682"/>
        <end position="706"/>
    </location>
</feature>
<feature type="compositionally biased region" description="Low complexity" evidence="3">
    <location>
        <begin position="846"/>
        <end position="859"/>
    </location>
</feature>
<feature type="compositionally biased region" description="Polar residues" evidence="3">
    <location>
        <begin position="910"/>
        <end position="927"/>
    </location>
</feature>
<dbReference type="InterPro" id="IPR036028">
    <property type="entry name" value="SH3-like_dom_sf"/>
</dbReference>
<organism evidence="5">
    <name type="scientific">Lichtheimia ramosa</name>
    <dbReference type="NCBI Taxonomy" id="688394"/>
    <lineage>
        <taxon>Eukaryota</taxon>
        <taxon>Fungi</taxon>
        <taxon>Fungi incertae sedis</taxon>
        <taxon>Mucoromycota</taxon>
        <taxon>Mucoromycotina</taxon>
        <taxon>Mucoromycetes</taxon>
        <taxon>Mucorales</taxon>
        <taxon>Lichtheimiaceae</taxon>
        <taxon>Lichtheimia</taxon>
    </lineage>
</organism>
<evidence type="ECO:0000256" key="1">
    <source>
        <dbReference type="ARBA" id="ARBA00022443"/>
    </source>
</evidence>
<feature type="region of interest" description="Disordered" evidence="3">
    <location>
        <begin position="342"/>
        <end position="379"/>
    </location>
</feature>
<feature type="region of interest" description="Disordered" evidence="3">
    <location>
        <begin position="608"/>
        <end position="1009"/>
    </location>
</feature>
<dbReference type="SMART" id="SM00326">
    <property type="entry name" value="SH3"/>
    <property type="match status" value="1"/>
</dbReference>
<feature type="compositionally biased region" description="Acidic residues" evidence="3">
    <location>
        <begin position="860"/>
        <end position="892"/>
    </location>
</feature>
<feature type="compositionally biased region" description="Basic and acidic residues" evidence="3">
    <location>
        <begin position="928"/>
        <end position="938"/>
    </location>
</feature>
<evidence type="ECO:0000256" key="2">
    <source>
        <dbReference type="PROSITE-ProRule" id="PRU00192"/>
    </source>
</evidence>
<feature type="compositionally biased region" description="Low complexity" evidence="3">
    <location>
        <begin position="811"/>
        <end position="828"/>
    </location>
</feature>
<dbReference type="Pfam" id="PF00018">
    <property type="entry name" value="SH3_1"/>
    <property type="match status" value="1"/>
</dbReference>
<feature type="region of interest" description="Disordered" evidence="3">
    <location>
        <begin position="183"/>
        <end position="254"/>
    </location>
</feature>
<dbReference type="PROSITE" id="PS50002">
    <property type="entry name" value="SH3"/>
    <property type="match status" value="1"/>
</dbReference>
<feature type="compositionally biased region" description="Low complexity" evidence="3">
    <location>
        <begin position="948"/>
        <end position="1009"/>
    </location>
</feature>
<feature type="region of interest" description="Disordered" evidence="3">
    <location>
        <begin position="150"/>
        <end position="170"/>
    </location>
</feature>
<dbReference type="SUPFAM" id="SSF50044">
    <property type="entry name" value="SH3-domain"/>
    <property type="match status" value="1"/>
</dbReference>
<dbReference type="InterPro" id="IPR053039">
    <property type="entry name" value="Polarity_Bud-Selection_Reg"/>
</dbReference>
<dbReference type="GO" id="GO:0030950">
    <property type="term" value="P:establishment or maintenance of actin cytoskeleton polarity"/>
    <property type="evidence" value="ECO:0007669"/>
    <property type="project" value="TreeGrafter"/>
</dbReference>
<feature type="compositionally biased region" description="Acidic residues" evidence="3">
    <location>
        <begin position="185"/>
        <end position="207"/>
    </location>
</feature>
<accession>A0A077WY91</accession>
<feature type="compositionally biased region" description="Basic and acidic residues" evidence="3">
    <location>
        <begin position="708"/>
        <end position="724"/>
    </location>
</feature>
<evidence type="ECO:0000259" key="4">
    <source>
        <dbReference type="PROSITE" id="PS50002"/>
    </source>
</evidence>
<feature type="region of interest" description="Disordered" evidence="3">
    <location>
        <begin position="1"/>
        <end position="32"/>
    </location>
</feature>
<feature type="region of interest" description="Disordered" evidence="3">
    <location>
        <begin position="559"/>
        <end position="594"/>
    </location>
</feature>
<dbReference type="PANTHER" id="PTHR47775">
    <property type="entry name" value="BUD SITE SELECTION PROTEIN 14"/>
    <property type="match status" value="1"/>
</dbReference>
<gene>
    <name evidence="5" type="ORF">LRAMOSA04435</name>
</gene>
<feature type="compositionally biased region" description="Basic residues" evidence="3">
    <location>
        <begin position="18"/>
        <end position="28"/>
    </location>
</feature>
<feature type="region of interest" description="Disordered" evidence="3">
    <location>
        <begin position="1025"/>
        <end position="1155"/>
    </location>
</feature>
<feature type="compositionally biased region" description="Low complexity" evidence="3">
    <location>
        <begin position="1139"/>
        <end position="1149"/>
    </location>
</feature>
<feature type="domain" description="SH3" evidence="4">
    <location>
        <begin position="75"/>
        <end position="136"/>
    </location>
</feature>
<dbReference type="PANTHER" id="PTHR47775:SF1">
    <property type="entry name" value="BUD SITE SELECTION PROTEIN 14"/>
    <property type="match status" value="1"/>
</dbReference>
<proteinExistence type="predicted"/>
<dbReference type="GO" id="GO:0051286">
    <property type="term" value="C:cell tip"/>
    <property type="evidence" value="ECO:0007669"/>
    <property type="project" value="TreeGrafter"/>
</dbReference>
<feature type="compositionally biased region" description="Polar residues" evidence="3">
    <location>
        <begin position="764"/>
        <end position="775"/>
    </location>
</feature>
<dbReference type="EMBL" id="LK023357">
    <property type="protein sequence ID" value="CDS12240.1"/>
    <property type="molecule type" value="Genomic_DNA"/>
</dbReference>
<dbReference type="Gene3D" id="2.30.30.40">
    <property type="entry name" value="SH3 Domains"/>
    <property type="match status" value="1"/>
</dbReference>
<evidence type="ECO:0000313" key="5">
    <source>
        <dbReference type="EMBL" id="CDS12240.1"/>
    </source>
</evidence>
<keyword evidence="1 2" id="KW-0728">SH3 domain</keyword>
<feature type="compositionally biased region" description="Polar residues" evidence="3">
    <location>
        <begin position="342"/>
        <end position="360"/>
    </location>
</feature>
<evidence type="ECO:0000256" key="3">
    <source>
        <dbReference type="SAM" id="MobiDB-lite"/>
    </source>
</evidence>
<protein>
    <recommendedName>
        <fullName evidence="4">SH3 domain-containing protein</fullName>
    </recommendedName>
</protein>
<feature type="compositionally biased region" description="Low complexity" evidence="3">
    <location>
        <begin position="1060"/>
        <end position="1076"/>
    </location>
</feature>
<dbReference type="AlphaFoldDB" id="A0A077WY91"/>
<sequence>MTSAIHWQQQHIHEPSPHHHQQQHHRHRAWEDDRFRDIPVEEEEEEEEEEEDDEGMIIEDASSMSSSPSIPDENINFDLVYALHTFVATVEGQASVVKGDALILMEDTNIYWWLVEVLKTREVGYIPAENIETPYERLARLNKHRNVEITSPAATDDADPTPKFSSKNVTIAADDATRVIHYEVESEDEGDNDTDQDNDDEDDEDDFQDAHDSVDTTDEITAAPDMASLTVPEAGSGTGGSSSSNGGSNHSGEVHEPLRVFAGNIGQEAPLFHTFSIGLSTTADELVKDAVSRFALDLAATEGTIIEYYIAVQGLDGDDYVLSPQDKPLSIFKTLTAPLTTPMPSVSHIKQPQTNTTSGALGNENRSRRPRSSSFSNYEQTSYDEDSVIRFYLHRRIKRAHEREGIFYIKVSLYPDDGVNSNANMPSNDQAHAFTTNPTPITTTPSGKKKKLMASRQEIDRIDKIMPVKQDQQIGSVINMALEKFHVPDAEADGLPLSLGPTERCLTKYRMSVRAVNGVETPLDPRDHMASALHHQQQTSPVTSDLLFILRRADSLHYRKPNSHPPPLLSPIGKPGDFDHGASSLGNDSGAMIPEERRPSILDILMDSPRSTGFLNSPMDDRRPSFPSSLSSQERKSSLTPYQGTTTASGGNHGTLGDGNWAPHSPSTSSLSPPTPGFRRTSVMSSSNISATSSVYSDYDNNNTATPDMKHSSTEPSTRKKESSLKQQLKRLVGWGSKTKKNPPPPLQQQQHHGSTASLGHPNTPATMANESSLSVKPIQNHASSSQVSVVSAPPTPLTPTPHSGQTKVQPKITAATAPSTPIASNTPFSPVKANTPDQQPVVNESAVSVATSSTSSLSSDDDDDIDVKEPIELSDDSSSEEEEEDSDDDDAISTMSRNKALPSKPGENSEIQAQYTMWMDSQQGDDTTPKRESKTEFVESPLPPLPGESSNSSPSSTSSTPAAGVDASSSLSPPSSLSSCSTTPSQQQQQQQASTTTTTTDGDNNGLDDLFLLVTRGVDYLQSRESSKWDDEGGYDFHPWNRPDGSFVIRKKPEPPQPTLTSSSSQSNTNEQQQQHAEHLGTESITSLSQHEDSSSTTTSTHDQVAPPARSNSTSSSNNKVTKAPSVHHQRQAPPPSSAASTTSGAPAQQNEALIDEQELQRIVAAHIVF</sequence>
<dbReference type="OrthoDB" id="196165at2759"/>
<feature type="compositionally biased region" description="Low complexity" evidence="3">
    <location>
        <begin position="663"/>
        <end position="672"/>
    </location>
</feature>